<dbReference type="InterPro" id="IPR002372">
    <property type="entry name" value="PQQ_rpt_dom"/>
</dbReference>
<feature type="domain" description="Protein kinase" evidence="7">
    <location>
        <begin position="34"/>
        <end position="282"/>
    </location>
</feature>
<reference evidence="8 9" key="2">
    <citation type="submission" date="2017-02" db="EMBL/GenBank/DDBJ databases">
        <title>Draft genome sequence of Streptomyces phaeoluteigriseus type strain DSM41896.</title>
        <authorList>
            <person name="Salih T.S."/>
            <person name="Algora Gallardo L."/>
            <person name="Melo Santos T."/>
            <person name="Filgueira Martinez S."/>
            <person name="Herron P.R."/>
        </authorList>
    </citation>
    <scope>NUCLEOTIDE SEQUENCE [LARGE SCALE GENOMIC DNA]</scope>
    <source>
        <strain evidence="8 9">DSM 41896</strain>
    </source>
</reference>
<protein>
    <recommendedName>
        <fullName evidence="7">Protein kinase domain-containing protein</fullName>
    </recommendedName>
</protein>
<dbReference type="PROSITE" id="PS00107">
    <property type="entry name" value="PROTEIN_KINASE_ATP"/>
    <property type="match status" value="1"/>
</dbReference>
<dbReference type="InterPro" id="IPR015943">
    <property type="entry name" value="WD40/YVTN_repeat-like_dom_sf"/>
</dbReference>
<keyword evidence="6" id="KW-0472">Membrane</keyword>
<dbReference type="Gene3D" id="2.40.128.630">
    <property type="match status" value="1"/>
</dbReference>
<dbReference type="AlphaFoldDB" id="A0A1V6MZK6"/>
<evidence type="ECO:0000256" key="6">
    <source>
        <dbReference type="SAM" id="Phobius"/>
    </source>
</evidence>
<comment type="caution">
    <text evidence="8">The sequence shown here is derived from an EMBL/GenBank/DDBJ whole genome shotgun (WGS) entry which is preliminary data.</text>
</comment>
<dbReference type="GO" id="GO:0005524">
    <property type="term" value="F:ATP binding"/>
    <property type="evidence" value="ECO:0007669"/>
    <property type="project" value="UniProtKB-UniRule"/>
</dbReference>
<keyword evidence="4 5" id="KW-0067">ATP-binding</keyword>
<evidence type="ECO:0000256" key="3">
    <source>
        <dbReference type="ARBA" id="ARBA00022777"/>
    </source>
</evidence>
<dbReference type="SUPFAM" id="SSF50998">
    <property type="entry name" value="Quinoprotein alcohol dehydrogenase-like"/>
    <property type="match status" value="1"/>
</dbReference>
<keyword evidence="6" id="KW-1133">Transmembrane helix</keyword>
<gene>
    <name evidence="8" type="ORF">BM536_000105</name>
</gene>
<dbReference type="Gene3D" id="2.40.10.480">
    <property type="match status" value="1"/>
</dbReference>
<proteinExistence type="predicted"/>
<keyword evidence="2 5" id="KW-0547">Nucleotide-binding</keyword>
<dbReference type="InterPro" id="IPR011009">
    <property type="entry name" value="Kinase-like_dom_sf"/>
</dbReference>
<dbReference type="SUPFAM" id="SSF56112">
    <property type="entry name" value="Protein kinase-like (PK-like)"/>
    <property type="match status" value="1"/>
</dbReference>
<dbReference type="STRING" id="114686.BM536_000105"/>
<evidence type="ECO:0000256" key="4">
    <source>
        <dbReference type="ARBA" id="ARBA00022840"/>
    </source>
</evidence>
<dbReference type="PROSITE" id="PS00108">
    <property type="entry name" value="PROTEIN_KINASE_ST"/>
    <property type="match status" value="1"/>
</dbReference>
<name>A0A1V6MZK6_9ACTN</name>
<dbReference type="CDD" id="cd14014">
    <property type="entry name" value="STKc_PknB_like"/>
    <property type="match status" value="1"/>
</dbReference>
<evidence type="ECO:0000256" key="1">
    <source>
        <dbReference type="ARBA" id="ARBA00022679"/>
    </source>
</evidence>
<dbReference type="Proteomes" id="UP000184286">
    <property type="component" value="Unassembled WGS sequence"/>
</dbReference>
<feature type="binding site" evidence="5">
    <location>
        <position position="62"/>
    </location>
    <ligand>
        <name>ATP</name>
        <dbReference type="ChEBI" id="CHEBI:30616"/>
    </ligand>
</feature>
<dbReference type="InterPro" id="IPR017441">
    <property type="entry name" value="Protein_kinase_ATP_BS"/>
</dbReference>
<evidence type="ECO:0000256" key="5">
    <source>
        <dbReference type="PROSITE-ProRule" id="PRU10141"/>
    </source>
</evidence>
<evidence type="ECO:0000256" key="2">
    <source>
        <dbReference type="ARBA" id="ARBA00022741"/>
    </source>
</evidence>
<dbReference type="InterPro" id="IPR008271">
    <property type="entry name" value="Ser/Thr_kinase_AS"/>
</dbReference>
<dbReference type="SMART" id="SM00220">
    <property type="entry name" value="S_TKc"/>
    <property type="match status" value="1"/>
</dbReference>
<dbReference type="InterPro" id="IPR018391">
    <property type="entry name" value="PQQ_b-propeller_rpt"/>
</dbReference>
<evidence type="ECO:0000313" key="9">
    <source>
        <dbReference type="Proteomes" id="UP000184286"/>
    </source>
</evidence>
<keyword evidence="6" id="KW-0812">Transmembrane</keyword>
<dbReference type="PANTHER" id="PTHR43289">
    <property type="entry name" value="MITOGEN-ACTIVATED PROTEIN KINASE KINASE KINASE 20-RELATED"/>
    <property type="match status" value="1"/>
</dbReference>
<dbReference type="Gene3D" id="3.30.200.20">
    <property type="entry name" value="Phosphorylase Kinase, domain 1"/>
    <property type="match status" value="1"/>
</dbReference>
<sequence length="791" mass="83476">MYLTILFIAHLWQSSRVAGIEHLQPNDPKRIGPYRVKGKLGAGGMGTVYLGESTSGRLVAVKVIHGDLLDQPGFHARFRREVELARAVSGAFTAAVVDADPEGDPAWLATLYIAGPSLADAVKSVGALPRDEVWTLAAGIVEALMAIHDSGLVHRDLKPANILLAGDGLRVIDFGISRAVDQAAITHTGVVLGTPGYMSPEQVIGAPVGPSSDVFSLGCVLACAAAGAAPFGNTEPFGVFYRIVHEEPDLSALPVNLRELIAACLAKNPYARPSLREVLAFVGREMNGGSSQGATSPEDATAEFAVPIGSQLIIDASASDAAIGETYHPRIERQAPHEALTETMLDVPKMLCSEPPAHQMSASSVAPLSVPQAPQGCDSFERPADISLELSVKHRRRRGRVILAVSLAIILGMATFGLQRYGFIDLGPSKPTVAGPSSLYDGTYRSGANRLGSYDEPIRRPVEWRPWNASLKGTPTGCTFSRARLFCASKEGRVVALNAATGAVVWSSSNLGRIKRGPTAYGGLLYVASDTGRLAALSQETGRTIWATELLGAATMPAVVGDVVYTSSGGGRIYAIDAKTGNKKWSISVEFVPSIVSVISGKVYFTGRDGSVAAASTQSGSLVWKTRLQGRDSTGQSARCGTPAVTASHLYCTANDGTIYAFSVRDGKRQWTYKMQAEGDRTVSVQGDDVYGADSSGRVYALDARTGMKRWSEAVPGGVVIPPLLVGRELYLGTGSGHLVVLDPSTGAWKRTLSPAPGGVSSAMVADPLIGTKFYYAASENGEVYSRRLTS</sequence>
<dbReference type="InterPro" id="IPR011047">
    <property type="entry name" value="Quinoprotein_ADH-like_sf"/>
</dbReference>
<organism evidence="8 9">
    <name type="scientific">Streptomyces phaeoluteigriseus</name>
    <dbReference type="NCBI Taxonomy" id="114686"/>
    <lineage>
        <taxon>Bacteria</taxon>
        <taxon>Bacillati</taxon>
        <taxon>Actinomycetota</taxon>
        <taxon>Actinomycetes</taxon>
        <taxon>Kitasatosporales</taxon>
        <taxon>Streptomycetaceae</taxon>
        <taxon>Streptomyces</taxon>
        <taxon>Streptomyces aurantiacus group</taxon>
    </lineage>
</organism>
<keyword evidence="1" id="KW-0808">Transferase</keyword>
<dbReference type="Pfam" id="PF13360">
    <property type="entry name" value="PQQ_2"/>
    <property type="match status" value="2"/>
</dbReference>
<dbReference type="Pfam" id="PF00069">
    <property type="entry name" value="Pkinase"/>
    <property type="match status" value="1"/>
</dbReference>
<evidence type="ECO:0000313" key="8">
    <source>
        <dbReference type="EMBL" id="OQD57858.1"/>
    </source>
</evidence>
<dbReference type="SMART" id="SM00564">
    <property type="entry name" value="PQQ"/>
    <property type="match status" value="7"/>
</dbReference>
<dbReference type="Gene3D" id="1.10.510.10">
    <property type="entry name" value="Transferase(Phosphotransferase) domain 1"/>
    <property type="match status" value="1"/>
</dbReference>
<dbReference type="PROSITE" id="PS50011">
    <property type="entry name" value="PROTEIN_KINASE_DOM"/>
    <property type="match status" value="1"/>
</dbReference>
<dbReference type="PANTHER" id="PTHR43289:SF34">
    <property type="entry name" value="SERINE_THREONINE-PROTEIN KINASE YBDM-RELATED"/>
    <property type="match status" value="1"/>
</dbReference>
<accession>A0A1V6MZK6</accession>
<evidence type="ECO:0000259" key="7">
    <source>
        <dbReference type="PROSITE" id="PS50011"/>
    </source>
</evidence>
<dbReference type="Gene3D" id="2.130.10.10">
    <property type="entry name" value="YVTN repeat-like/Quinoprotein amine dehydrogenase"/>
    <property type="match status" value="1"/>
</dbReference>
<dbReference type="GO" id="GO:0004674">
    <property type="term" value="F:protein serine/threonine kinase activity"/>
    <property type="evidence" value="ECO:0007669"/>
    <property type="project" value="TreeGrafter"/>
</dbReference>
<dbReference type="InterPro" id="IPR000719">
    <property type="entry name" value="Prot_kinase_dom"/>
</dbReference>
<feature type="transmembrane region" description="Helical" evidence="6">
    <location>
        <begin position="401"/>
        <end position="423"/>
    </location>
</feature>
<keyword evidence="3" id="KW-0418">Kinase</keyword>
<dbReference type="EMBL" id="MPOH02000001">
    <property type="protein sequence ID" value="OQD57858.1"/>
    <property type="molecule type" value="Genomic_DNA"/>
</dbReference>
<reference evidence="9" key="1">
    <citation type="submission" date="2016-11" db="EMBL/GenBank/DDBJ databases">
        <authorList>
            <person name="Schniete J.K."/>
            <person name="Salih T."/>
            <person name="Algora Gallardo L."/>
            <person name="Martinez Fernandez S."/>
            <person name="Herron P.R."/>
        </authorList>
    </citation>
    <scope>NUCLEOTIDE SEQUENCE [LARGE SCALE GENOMIC DNA]</scope>
    <source>
        <strain evidence="9">DSM 41896</strain>
    </source>
</reference>